<dbReference type="WBParaSite" id="HPBE_0000866701-mRNA-1">
    <property type="protein sequence ID" value="HPBE_0000866701-mRNA-1"/>
    <property type="gene ID" value="HPBE_0000866701"/>
</dbReference>
<evidence type="ECO:0000313" key="2">
    <source>
        <dbReference type="EMBL" id="VDO77279.1"/>
    </source>
</evidence>
<gene>
    <name evidence="2" type="ORF">HPBE_LOCUS8668</name>
</gene>
<evidence type="ECO:0000256" key="1">
    <source>
        <dbReference type="SAM" id="SignalP"/>
    </source>
</evidence>
<keyword evidence="1" id="KW-0732">Signal</keyword>
<name>A0A183FMN1_HELPZ</name>
<organism evidence="3 4">
    <name type="scientific">Heligmosomoides polygyrus</name>
    <name type="common">Parasitic roundworm</name>
    <dbReference type="NCBI Taxonomy" id="6339"/>
    <lineage>
        <taxon>Eukaryota</taxon>
        <taxon>Metazoa</taxon>
        <taxon>Ecdysozoa</taxon>
        <taxon>Nematoda</taxon>
        <taxon>Chromadorea</taxon>
        <taxon>Rhabditida</taxon>
        <taxon>Rhabditina</taxon>
        <taxon>Rhabditomorpha</taxon>
        <taxon>Strongyloidea</taxon>
        <taxon>Heligmosomidae</taxon>
        <taxon>Heligmosomoides</taxon>
    </lineage>
</organism>
<protein>
    <submittedName>
        <fullName evidence="4">C-type lectin domain-containing protein</fullName>
    </submittedName>
</protein>
<evidence type="ECO:0000313" key="3">
    <source>
        <dbReference type="Proteomes" id="UP000050761"/>
    </source>
</evidence>
<dbReference type="SUPFAM" id="SSF56436">
    <property type="entry name" value="C-type lectin-like"/>
    <property type="match status" value="1"/>
</dbReference>
<dbReference type="AlphaFoldDB" id="A0A183FMN1"/>
<evidence type="ECO:0000313" key="4">
    <source>
        <dbReference type="WBParaSite" id="HPBE_0000866701-mRNA-1"/>
    </source>
</evidence>
<keyword evidence="3" id="KW-1185">Reference proteome</keyword>
<dbReference type="EMBL" id="UZAH01026219">
    <property type="protein sequence ID" value="VDO77279.1"/>
    <property type="molecule type" value="Genomic_DNA"/>
</dbReference>
<feature type="signal peptide" evidence="1">
    <location>
        <begin position="1"/>
        <end position="21"/>
    </location>
</feature>
<dbReference type="Proteomes" id="UP000050761">
    <property type="component" value="Unassembled WGS sequence"/>
</dbReference>
<accession>A0A3P7YJT3</accession>
<feature type="chain" id="PRO_5044551516" evidence="1">
    <location>
        <begin position="22"/>
        <end position="199"/>
    </location>
</feature>
<reference evidence="2 3" key="1">
    <citation type="submission" date="2018-11" db="EMBL/GenBank/DDBJ databases">
        <authorList>
            <consortium name="Pathogen Informatics"/>
        </authorList>
    </citation>
    <scope>NUCLEOTIDE SEQUENCE [LARGE SCALE GENOMIC DNA]</scope>
</reference>
<dbReference type="InterPro" id="IPR016187">
    <property type="entry name" value="CTDL_fold"/>
</dbReference>
<accession>A0A183FMN1</accession>
<sequence>MSPTSVVSCFLITVLAGAALGDAVKDIAKVKLRARRNLVDTEPLLYYLSVDTGKAYMTPLSDDELRKYYYDLDKENGGGGDWAYFKDLGKRYKLFHIKMTFDEAKKACKLLGERILNIEYIMWGREVAFLSGKFMSKDEPEYWMFREALSDRDPSTSYCDVFVPSKKMSKNNYKTLSKDQCNEKKYFICEKVDRVQIGG</sequence>
<reference evidence="4" key="2">
    <citation type="submission" date="2019-09" db="UniProtKB">
        <authorList>
            <consortium name="WormBaseParasite"/>
        </authorList>
    </citation>
    <scope>IDENTIFICATION</scope>
</reference>
<dbReference type="CDD" id="cd00037">
    <property type="entry name" value="CLECT"/>
    <property type="match status" value="1"/>
</dbReference>
<dbReference type="Gene3D" id="3.10.100.10">
    <property type="entry name" value="Mannose-Binding Protein A, subunit A"/>
    <property type="match status" value="1"/>
</dbReference>
<dbReference type="InterPro" id="IPR016186">
    <property type="entry name" value="C-type_lectin-like/link_sf"/>
</dbReference>
<proteinExistence type="predicted"/>